<keyword evidence="3" id="KW-1185">Reference proteome</keyword>
<evidence type="ECO:0000256" key="1">
    <source>
        <dbReference type="SAM" id="Phobius"/>
    </source>
</evidence>
<reference evidence="2" key="2">
    <citation type="submission" date="2023-06" db="EMBL/GenBank/DDBJ databases">
        <authorList>
            <person name="Ma L."/>
            <person name="Liu K.-W."/>
            <person name="Li Z."/>
            <person name="Hsiao Y.-Y."/>
            <person name="Qi Y."/>
            <person name="Fu T."/>
            <person name="Tang G."/>
            <person name="Zhang D."/>
            <person name="Sun W.-H."/>
            <person name="Liu D.-K."/>
            <person name="Li Y."/>
            <person name="Chen G.-Z."/>
            <person name="Liu X.-D."/>
            <person name="Liao X.-Y."/>
            <person name="Jiang Y.-T."/>
            <person name="Yu X."/>
            <person name="Hao Y."/>
            <person name="Huang J."/>
            <person name="Zhao X.-W."/>
            <person name="Ke S."/>
            <person name="Chen Y.-Y."/>
            <person name="Wu W.-L."/>
            <person name="Hsu J.-L."/>
            <person name="Lin Y.-F."/>
            <person name="Huang M.-D."/>
            <person name="Li C.-Y."/>
            <person name="Huang L."/>
            <person name="Wang Z.-W."/>
            <person name="Zhao X."/>
            <person name="Zhong W.-Y."/>
            <person name="Peng D.-H."/>
            <person name="Ahmad S."/>
            <person name="Lan S."/>
            <person name="Zhang J.-S."/>
            <person name="Tsai W.-C."/>
            <person name="Van De Peer Y."/>
            <person name="Liu Z.-J."/>
        </authorList>
    </citation>
    <scope>NUCLEOTIDE SEQUENCE</scope>
    <source>
        <strain evidence="2">CP</strain>
        <tissue evidence="2">Leaves</tissue>
    </source>
</reference>
<keyword evidence="1" id="KW-0472">Membrane</keyword>
<dbReference type="Proteomes" id="UP001180020">
    <property type="component" value="Unassembled WGS sequence"/>
</dbReference>
<dbReference type="PANTHER" id="PTHR37199">
    <property type="entry name" value="TRANSMEMBRANE PROTEIN"/>
    <property type="match status" value="1"/>
</dbReference>
<reference evidence="2" key="1">
    <citation type="journal article" date="2023" name="Nat. Commun.">
        <title>Diploid and tetraploid genomes of Acorus and the evolution of monocots.</title>
        <authorList>
            <person name="Ma L."/>
            <person name="Liu K.W."/>
            <person name="Li Z."/>
            <person name="Hsiao Y.Y."/>
            <person name="Qi Y."/>
            <person name="Fu T."/>
            <person name="Tang G.D."/>
            <person name="Zhang D."/>
            <person name="Sun W.H."/>
            <person name="Liu D.K."/>
            <person name="Li Y."/>
            <person name="Chen G.Z."/>
            <person name="Liu X.D."/>
            <person name="Liao X.Y."/>
            <person name="Jiang Y.T."/>
            <person name="Yu X."/>
            <person name="Hao Y."/>
            <person name="Huang J."/>
            <person name="Zhao X.W."/>
            <person name="Ke S."/>
            <person name="Chen Y.Y."/>
            <person name="Wu W.L."/>
            <person name="Hsu J.L."/>
            <person name="Lin Y.F."/>
            <person name="Huang M.D."/>
            <person name="Li C.Y."/>
            <person name="Huang L."/>
            <person name="Wang Z.W."/>
            <person name="Zhao X."/>
            <person name="Zhong W.Y."/>
            <person name="Peng D.H."/>
            <person name="Ahmad S."/>
            <person name="Lan S."/>
            <person name="Zhang J.S."/>
            <person name="Tsai W.C."/>
            <person name="Van de Peer Y."/>
            <person name="Liu Z.J."/>
        </authorList>
    </citation>
    <scope>NUCLEOTIDE SEQUENCE</scope>
    <source>
        <strain evidence="2">CP</strain>
    </source>
</reference>
<evidence type="ECO:0000313" key="2">
    <source>
        <dbReference type="EMBL" id="KAK1320905.1"/>
    </source>
</evidence>
<feature type="transmembrane region" description="Helical" evidence="1">
    <location>
        <begin position="20"/>
        <end position="40"/>
    </location>
</feature>
<organism evidence="2 3">
    <name type="scientific">Acorus calamus</name>
    <name type="common">Sweet flag</name>
    <dbReference type="NCBI Taxonomy" id="4465"/>
    <lineage>
        <taxon>Eukaryota</taxon>
        <taxon>Viridiplantae</taxon>
        <taxon>Streptophyta</taxon>
        <taxon>Embryophyta</taxon>
        <taxon>Tracheophyta</taxon>
        <taxon>Spermatophyta</taxon>
        <taxon>Magnoliopsida</taxon>
        <taxon>Liliopsida</taxon>
        <taxon>Acoraceae</taxon>
        <taxon>Acorus</taxon>
    </lineage>
</organism>
<keyword evidence="1" id="KW-0812">Transmembrane</keyword>
<accession>A0AAV9F522</accession>
<dbReference type="EMBL" id="JAUJYO010000003">
    <property type="protein sequence ID" value="KAK1320905.1"/>
    <property type="molecule type" value="Genomic_DNA"/>
</dbReference>
<dbReference type="AlphaFoldDB" id="A0AAV9F522"/>
<dbReference type="PANTHER" id="PTHR37199:SF5">
    <property type="entry name" value="TRANSMEMBRANE PROTEIN"/>
    <property type="match status" value="1"/>
</dbReference>
<sequence>MVREVMKVGEDGIFGGGPVALFWVALVALCFIVVAVFSCADGTPKDRSPATDAAGYGAGCAAECGGGCGA</sequence>
<name>A0AAV9F522_ACOCL</name>
<proteinExistence type="predicted"/>
<gene>
    <name evidence="2" type="ORF">QJS10_CPA03g00596</name>
</gene>
<evidence type="ECO:0000313" key="3">
    <source>
        <dbReference type="Proteomes" id="UP001180020"/>
    </source>
</evidence>
<keyword evidence="1" id="KW-1133">Transmembrane helix</keyword>
<comment type="caution">
    <text evidence="2">The sequence shown here is derived from an EMBL/GenBank/DDBJ whole genome shotgun (WGS) entry which is preliminary data.</text>
</comment>
<protein>
    <submittedName>
        <fullName evidence="2">Uncharacterized protein</fullName>
    </submittedName>
</protein>